<evidence type="ECO:0000256" key="6">
    <source>
        <dbReference type="SAM" id="Phobius"/>
    </source>
</evidence>
<keyword evidence="2 6" id="KW-0812">Transmembrane</keyword>
<feature type="transmembrane region" description="Helical" evidence="6">
    <location>
        <begin position="71"/>
        <end position="95"/>
    </location>
</feature>
<comment type="subcellular location">
    <subcellularLocation>
        <location evidence="1">Membrane</location>
        <topology evidence="1">Multi-pass membrane protein</topology>
    </subcellularLocation>
</comment>
<keyword evidence="4 6" id="KW-0472">Membrane</keyword>
<evidence type="ECO:0000259" key="7">
    <source>
        <dbReference type="Pfam" id="PF20684"/>
    </source>
</evidence>
<evidence type="ECO:0000256" key="1">
    <source>
        <dbReference type="ARBA" id="ARBA00004141"/>
    </source>
</evidence>
<dbReference type="InterPro" id="IPR052337">
    <property type="entry name" value="SAT4-like"/>
</dbReference>
<dbReference type="PANTHER" id="PTHR33048:SF124">
    <property type="entry name" value="INTEGRAL MEMBRANE PROTEIN"/>
    <property type="match status" value="1"/>
</dbReference>
<evidence type="ECO:0000256" key="3">
    <source>
        <dbReference type="ARBA" id="ARBA00022989"/>
    </source>
</evidence>
<accession>A0A9N8RML2</accession>
<sequence>MPYPVTNGVTTFLPPPEGYVVDFDNPQKQDAIEHYLVCAILGPIAFLFLVQRLYTKYFILGSWKIDDALIVIAWGCFIKICSLAMQSVQIWSISIGGLCHHAWEMPIEVFEKHMLSSYIAAPVFIICNGCSKTSLLTFYLQISPQLWFRRVVYGTITFVVLYTLIISTLLLFGCNPIQTAWDPFRFASGKCADNAVVYIIIAVVNIISDLILFVIPIPMIAQLKMPLGQRIGVAIMLGIATITVATSIIRMIYLPALLGALDIPWVAAPANVWSIAEANLFIVCGSMPTLRKFFKRFAPKWFGSSPTPEEAVVVGSVSDQSSRFGLDKKKKKKHTGYSQFDTMELGNYPDTVSQETQVIAGKVDEENLGNVLYNSSEEAILQQSKIAYTKSFEVSRSP</sequence>
<evidence type="ECO:0000313" key="9">
    <source>
        <dbReference type="Proteomes" id="UP000746612"/>
    </source>
</evidence>
<feature type="transmembrane region" description="Helical" evidence="6">
    <location>
        <begin position="272"/>
        <end position="290"/>
    </location>
</feature>
<proteinExistence type="inferred from homology"/>
<dbReference type="InterPro" id="IPR049326">
    <property type="entry name" value="Rhodopsin_dom_fungi"/>
</dbReference>
<dbReference type="PANTHER" id="PTHR33048">
    <property type="entry name" value="PTH11-LIKE INTEGRAL MEMBRANE PROTEIN (AFU_ORTHOLOGUE AFUA_5G11245)"/>
    <property type="match status" value="1"/>
</dbReference>
<name>A0A9N8RML2_GIBZA</name>
<feature type="domain" description="Rhodopsin" evidence="7">
    <location>
        <begin position="52"/>
        <end position="296"/>
    </location>
</feature>
<feature type="transmembrane region" description="Helical" evidence="6">
    <location>
        <begin position="151"/>
        <end position="172"/>
    </location>
</feature>
<keyword evidence="3 6" id="KW-1133">Transmembrane helix</keyword>
<gene>
    <name evidence="8" type="ORF">MDCFG202_LOCUS488237</name>
</gene>
<dbReference type="Pfam" id="PF20684">
    <property type="entry name" value="Fung_rhodopsin"/>
    <property type="match status" value="1"/>
</dbReference>
<evidence type="ECO:0000256" key="5">
    <source>
        <dbReference type="ARBA" id="ARBA00038359"/>
    </source>
</evidence>
<dbReference type="Proteomes" id="UP000746612">
    <property type="component" value="Unassembled WGS sequence"/>
</dbReference>
<feature type="transmembrane region" description="Helical" evidence="6">
    <location>
        <begin position="231"/>
        <end position="252"/>
    </location>
</feature>
<feature type="transmembrane region" description="Helical" evidence="6">
    <location>
        <begin position="195"/>
        <end position="219"/>
    </location>
</feature>
<dbReference type="EMBL" id="CAJPIJ010000174">
    <property type="protein sequence ID" value="CAG2003001.1"/>
    <property type="molecule type" value="Genomic_DNA"/>
</dbReference>
<evidence type="ECO:0000313" key="8">
    <source>
        <dbReference type="EMBL" id="CAG2003001.1"/>
    </source>
</evidence>
<dbReference type="AlphaFoldDB" id="A0A9N8RML2"/>
<comment type="similarity">
    <text evidence="5">Belongs to the SAT4 family.</text>
</comment>
<protein>
    <recommendedName>
        <fullName evidence="7">Rhodopsin domain-containing protein</fullName>
    </recommendedName>
</protein>
<dbReference type="GO" id="GO:0016020">
    <property type="term" value="C:membrane"/>
    <property type="evidence" value="ECO:0007669"/>
    <property type="project" value="UniProtKB-SubCell"/>
</dbReference>
<evidence type="ECO:0000256" key="4">
    <source>
        <dbReference type="ARBA" id="ARBA00023136"/>
    </source>
</evidence>
<comment type="caution">
    <text evidence="8">The sequence shown here is derived from an EMBL/GenBank/DDBJ whole genome shotgun (WGS) entry which is preliminary data.</text>
</comment>
<feature type="transmembrane region" description="Helical" evidence="6">
    <location>
        <begin position="115"/>
        <end position="139"/>
    </location>
</feature>
<reference evidence="8" key="1">
    <citation type="submission" date="2021-03" db="EMBL/GenBank/DDBJ databases">
        <authorList>
            <person name="Alouane T."/>
            <person name="Langin T."/>
            <person name="Bonhomme L."/>
        </authorList>
    </citation>
    <scope>NUCLEOTIDE SEQUENCE</scope>
    <source>
        <strain evidence="8">MDC_Fg202</strain>
    </source>
</reference>
<evidence type="ECO:0000256" key="2">
    <source>
        <dbReference type="ARBA" id="ARBA00022692"/>
    </source>
</evidence>
<feature type="transmembrane region" description="Helical" evidence="6">
    <location>
        <begin position="32"/>
        <end position="50"/>
    </location>
</feature>
<organism evidence="8 9">
    <name type="scientific">Gibberella zeae</name>
    <name type="common">Wheat head blight fungus</name>
    <name type="synonym">Fusarium graminearum</name>
    <dbReference type="NCBI Taxonomy" id="5518"/>
    <lineage>
        <taxon>Eukaryota</taxon>
        <taxon>Fungi</taxon>
        <taxon>Dikarya</taxon>
        <taxon>Ascomycota</taxon>
        <taxon>Pezizomycotina</taxon>
        <taxon>Sordariomycetes</taxon>
        <taxon>Hypocreomycetidae</taxon>
        <taxon>Hypocreales</taxon>
        <taxon>Nectriaceae</taxon>
        <taxon>Fusarium</taxon>
    </lineage>
</organism>